<dbReference type="GO" id="GO:0051782">
    <property type="term" value="P:negative regulation of cell division"/>
    <property type="evidence" value="ECO:0007669"/>
    <property type="project" value="TreeGrafter"/>
</dbReference>
<gene>
    <name evidence="3" type="ORF">DVS28_a3101</name>
</gene>
<proteinExistence type="predicted"/>
<dbReference type="GO" id="GO:0005524">
    <property type="term" value="F:ATP binding"/>
    <property type="evidence" value="ECO:0007669"/>
    <property type="project" value="TreeGrafter"/>
</dbReference>
<feature type="compositionally biased region" description="Polar residues" evidence="1">
    <location>
        <begin position="43"/>
        <end position="52"/>
    </location>
</feature>
<dbReference type="GO" id="GO:0005829">
    <property type="term" value="C:cytosol"/>
    <property type="evidence" value="ECO:0007669"/>
    <property type="project" value="TreeGrafter"/>
</dbReference>
<dbReference type="GO" id="GO:0009898">
    <property type="term" value="C:cytoplasmic side of plasma membrane"/>
    <property type="evidence" value="ECO:0007669"/>
    <property type="project" value="TreeGrafter"/>
</dbReference>
<dbReference type="PANTHER" id="PTHR43384">
    <property type="entry name" value="SEPTUM SITE-DETERMINING PROTEIN MIND HOMOLOG, CHLOROPLASTIC-RELATED"/>
    <property type="match status" value="1"/>
</dbReference>
<evidence type="ECO:0000313" key="4">
    <source>
        <dbReference type="Proteomes" id="UP000264006"/>
    </source>
</evidence>
<dbReference type="AlphaFoldDB" id="A0A346XZY0"/>
<sequence length="402" mass="42847">MTSGEDLMSTGEQVTESGPLADPVTVATTTIDLVVDPTPAPTHITTTDSPTASDDRPEATPAAADDRPGPRGQAADPFSLTEEELDGDRTFAFDGDAWVDEPTPVPATGWRRRVWAVTGGRINPGPTPEEQRLRERMEAIRRPFGGARTLAVVSTKGGVGKTTTTLNLGHTLASIRGDRVVALDANPDAGSLGHRVRREHGATSVDLLAEADHIFGYGDVRHFTSQAESLLEVVASDDDPLSARRMGRPEYERLLNVLRVHYNLVLADCGTGILDAATRGVVQRSDQLVVVTGPSVDSARAVSYLLAWLREHGQAELVERAVVVVNGVRQDGSPVDIDSLVDHFAAQVRAVRTVPWDEELANGAVVELDWLAPATRQAYVQLAAVVVDGLGDELAGEGGTGR</sequence>
<dbReference type="InterPro" id="IPR002586">
    <property type="entry name" value="CobQ/CobB/MinD/ParA_Nub-bd_dom"/>
</dbReference>
<dbReference type="PANTHER" id="PTHR43384:SF14">
    <property type="entry name" value="ESX-1 SECRETION-ASSOCIATED PROTEIN ESPI"/>
    <property type="match status" value="1"/>
</dbReference>
<dbReference type="InterPro" id="IPR050625">
    <property type="entry name" value="ParA/MinD_ATPase"/>
</dbReference>
<protein>
    <submittedName>
        <fullName evidence="3">ATPase involved in chromosome partitioning</fullName>
    </submittedName>
</protein>
<dbReference type="GO" id="GO:0016887">
    <property type="term" value="F:ATP hydrolysis activity"/>
    <property type="evidence" value="ECO:0007669"/>
    <property type="project" value="TreeGrafter"/>
</dbReference>
<name>A0A346XZY0_9ACTN</name>
<accession>A0A346XZY0</accession>
<reference evidence="3 4" key="1">
    <citation type="submission" date="2018-09" db="EMBL/GenBank/DDBJ databases">
        <title>Complete genome sequence of Euzebya sp. DY32-46 isolated from seawater of Pacific Ocean.</title>
        <authorList>
            <person name="Xu L."/>
            <person name="Wu Y.-H."/>
            <person name="Xu X.-W."/>
        </authorList>
    </citation>
    <scope>NUCLEOTIDE SEQUENCE [LARGE SCALE GENOMIC DNA]</scope>
    <source>
        <strain evidence="3 4">DY32-46</strain>
    </source>
</reference>
<dbReference type="EMBL" id="CP031165">
    <property type="protein sequence ID" value="AXV07777.1"/>
    <property type="molecule type" value="Genomic_DNA"/>
</dbReference>
<evidence type="ECO:0000313" key="3">
    <source>
        <dbReference type="EMBL" id="AXV07777.1"/>
    </source>
</evidence>
<dbReference type="SUPFAM" id="SSF52540">
    <property type="entry name" value="P-loop containing nucleoside triphosphate hydrolases"/>
    <property type="match status" value="1"/>
</dbReference>
<feature type="compositionally biased region" description="Basic and acidic residues" evidence="1">
    <location>
        <begin position="53"/>
        <end position="69"/>
    </location>
</feature>
<feature type="domain" description="CobQ/CobB/MinD/ParA nucleotide binding" evidence="2">
    <location>
        <begin position="150"/>
        <end position="361"/>
    </location>
</feature>
<evidence type="ECO:0000256" key="1">
    <source>
        <dbReference type="SAM" id="MobiDB-lite"/>
    </source>
</evidence>
<dbReference type="Proteomes" id="UP000264006">
    <property type="component" value="Chromosome"/>
</dbReference>
<evidence type="ECO:0000259" key="2">
    <source>
        <dbReference type="Pfam" id="PF01656"/>
    </source>
</evidence>
<dbReference type="InterPro" id="IPR027417">
    <property type="entry name" value="P-loop_NTPase"/>
</dbReference>
<feature type="region of interest" description="Disordered" evidence="1">
    <location>
        <begin position="1"/>
        <end position="77"/>
    </location>
</feature>
<dbReference type="KEGG" id="euz:DVS28_a3101"/>
<dbReference type="Gene3D" id="3.40.50.300">
    <property type="entry name" value="P-loop containing nucleotide triphosphate hydrolases"/>
    <property type="match status" value="1"/>
</dbReference>
<keyword evidence="4" id="KW-1185">Reference proteome</keyword>
<organism evidence="3 4">
    <name type="scientific">Euzebya pacifica</name>
    <dbReference type="NCBI Taxonomy" id="1608957"/>
    <lineage>
        <taxon>Bacteria</taxon>
        <taxon>Bacillati</taxon>
        <taxon>Actinomycetota</taxon>
        <taxon>Nitriliruptoria</taxon>
        <taxon>Euzebyales</taxon>
    </lineage>
</organism>
<dbReference type="Pfam" id="PF01656">
    <property type="entry name" value="CbiA"/>
    <property type="match status" value="1"/>
</dbReference>